<dbReference type="PANTHER" id="PTHR47487">
    <property type="entry name" value="OS06G0651300 PROTEIN-RELATED"/>
    <property type="match status" value="1"/>
</dbReference>
<accession>A0A8T2QMX9</accession>
<dbReference type="InterPro" id="IPR013087">
    <property type="entry name" value="Znf_C2H2_type"/>
</dbReference>
<dbReference type="GO" id="GO:0003676">
    <property type="term" value="F:nucleic acid binding"/>
    <property type="evidence" value="ECO:0007669"/>
    <property type="project" value="InterPro"/>
</dbReference>
<feature type="compositionally biased region" description="Basic and acidic residues" evidence="1">
    <location>
        <begin position="404"/>
        <end position="434"/>
    </location>
</feature>
<dbReference type="EMBL" id="CM035438">
    <property type="protein sequence ID" value="KAH7285357.1"/>
    <property type="molecule type" value="Genomic_DNA"/>
</dbReference>
<dbReference type="PANTHER" id="PTHR47487:SF12">
    <property type="entry name" value="GLUTENIN, HIGH MOLECULAR WEIGHT SUBUNIT DX5-LIKE"/>
    <property type="match status" value="1"/>
</dbReference>
<feature type="region of interest" description="Disordered" evidence="1">
    <location>
        <begin position="1"/>
        <end position="26"/>
    </location>
</feature>
<dbReference type="Gene3D" id="3.30.160.60">
    <property type="entry name" value="Classic Zinc Finger"/>
    <property type="match status" value="2"/>
</dbReference>
<comment type="caution">
    <text evidence="3">The sequence shown here is derived from an EMBL/GenBank/DDBJ whole genome shotgun (WGS) entry which is preliminary data.</text>
</comment>
<evidence type="ECO:0000256" key="1">
    <source>
        <dbReference type="SAM" id="MobiDB-lite"/>
    </source>
</evidence>
<sequence length="473" mass="51920">MDSFRLVDSGRSGYDPSMAPPARLPSGQSYYTLESLEGATSLPPLKPGLSTLLPFDRDARMHLDARTRSLLADREALDARARPFAADRDSLIWSNASSSLGTERTMELLGASDERLPLDVRARFSGLNSMDVRTRVPIDDFQARDPRSRPFLEGLSALSHESMRPSLDNRGSISHAMGAQEQRFPPPLRGPPLAGPEHRPLSDIIHSRDYLMGPRGAPYMPPPESLHTPRGNTDIRFSGISKDPALGRRDFRSGVHSSPYFSRAQNERRFSDGGRKPATVRSEDSEIAKKLGKDTFSMKAPAEKPKERPILEQSEGWCAVCKIDCINAKTLRGHLRGKKHKAMEEGPKEKAEETSAKGDSAPVSNQADKKRGNEEKPGDSKSAKRSKTTVSIEINGVLSGVSNDVKKDKVEADGKKTVDSKKMENTAAGQDKRNSSMPFCEVCNIFTTGQANLEAHLKGKKHAARVKELANDV</sequence>
<evidence type="ECO:0000259" key="2">
    <source>
        <dbReference type="SMART" id="SM00451"/>
    </source>
</evidence>
<feature type="compositionally biased region" description="Basic and acidic residues" evidence="1">
    <location>
        <begin position="265"/>
        <end position="293"/>
    </location>
</feature>
<evidence type="ECO:0000313" key="4">
    <source>
        <dbReference type="Proteomes" id="UP000825935"/>
    </source>
</evidence>
<protein>
    <recommendedName>
        <fullName evidence="2">U1-type domain-containing protein</fullName>
    </recommendedName>
</protein>
<dbReference type="InterPro" id="IPR036236">
    <property type="entry name" value="Znf_C2H2_sf"/>
</dbReference>
<feature type="domain" description="U1-type" evidence="2">
    <location>
        <begin position="435"/>
        <end position="469"/>
    </location>
</feature>
<proteinExistence type="predicted"/>
<dbReference type="Proteomes" id="UP000825935">
    <property type="component" value="Chromosome 33"/>
</dbReference>
<dbReference type="AlphaFoldDB" id="A0A8T2QMX9"/>
<feature type="compositionally biased region" description="Basic and acidic residues" evidence="1">
    <location>
        <begin position="342"/>
        <end position="356"/>
    </location>
</feature>
<gene>
    <name evidence="3" type="ORF">KP509_33G024700</name>
</gene>
<evidence type="ECO:0000313" key="3">
    <source>
        <dbReference type="EMBL" id="KAH7285357.1"/>
    </source>
</evidence>
<feature type="region of interest" description="Disordered" evidence="1">
    <location>
        <begin position="262"/>
        <end position="308"/>
    </location>
</feature>
<feature type="domain" description="U1-type" evidence="2">
    <location>
        <begin position="313"/>
        <end position="347"/>
    </location>
</feature>
<dbReference type="GO" id="GO:0008270">
    <property type="term" value="F:zinc ion binding"/>
    <property type="evidence" value="ECO:0007669"/>
    <property type="project" value="InterPro"/>
</dbReference>
<feature type="region of interest" description="Disordered" evidence="1">
    <location>
        <begin position="334"/>
        <end position="435"/>
    </location>
</feature>
<keyword evidence="4" id="KW-1185">Reference proteome</keyword>
<dbReference type="OrthoDB" id="434647at2759"/>
<feature type="compositionally biased region" description="Basic and acidic residues" evidence="1">
    <location>
        <begin position="367"/>
        <end position="382"/>
    </location>
</feature>
<name>A0A8T2QMX9_CERRI</name>
<dbReference type="InterPro" id="IPR003604">
    <property type="entry name" value="Matrin/U1-like-C_Znf_C2H2"/>
</dbReference>
<dbReference type="SUPFAM" id="SSF57667">
    <property type="entry name" value="beta-beta-alpha zinc fingers"/>
    <property type="match status" value="2"/>
</dbReference>
<organism evidence="3 4">
    <name type="scientific">Ceratopteris richardii</name>
    <name type="common">Triangle waterfern</name>
    <dbReference type="NCBI Taxonomy" id="49495"/>
    <lineage>
        <taxon>Eukaryota</taxon>
        <taxon>Viridiplantae</taxon>
        <taxon>Streptophyta</taxon>
        <taxon>Embryophyta</taxon>
        <taxon>Tracheophyta</taxon>
        <taxon>Polypodiopsida</taxon>
        <taxon>Polypodiidae</taxon>
        <taxon>Polypodiales</taxon>
        <taxon>Pteridineae</taxon>
        <taxon>Pteridaceae</taxon>
        <taxon>Parkerioideae</taxon>
        <taxon>Ceratopteris</taxon>
    </lineage>
</organism>
<dbReference type="Pfam" id="PF12874">
    <property type="entry name" value="zf-met"/>
    <property type="match status" value="2"/>
</dbReference>
<reference evidence="3" key="1">
    <citation type="submission" date="2021-08" db="EMBL/GenBank/DDBJ databases">
        <title>WGS assembly of Ceratopteris richardii.</title>
        <authorList>
            <person name="Marchant D.B."/>
            <person name="Chen G."/>
            <person name="Jenkins J."/>
            <person name="Shu S."/>
            <person name="Leebens-Mack J."/>
            <person name="Grimwood J."/>
            <person name="Schmutz J."/>
            <person name="Soltis P."/>
            <person name="Soltis D."/>
            <person name="Chen Z.-H."/>
        </authorList>
    </citation>
    <scope>NUCLEOTIDE SEQUENCE</scope>
    <source>
        <strain evidence="3">Whitten #5841</strain>
        <tissue evidence="3">Leaf</tissue>
    </source>
</reference>
<dbReference type="SMART" id="SM00451">
    <property type="entry name" value="ZnF_U1"/>
    <property type="match status" value="2"/>
</dbReference>